<organism evidence="1 2">
    <name type="scientific">Gryllotalpicola kribbensis</name>
    <dbReference type="NCBI Taxonomy" id="993084"/>
    <lineage>
        <taxon>Bacteria</taxon>
        <taxon>Bacillati</taxon>
        <taxon>Actinomycetota</taxon>
        <taxon>Actinomycetes</taxon>
        <taxon>Micrococcales</taxon>
        <taxon>Microbacteriaceae</taxon>
        <taxon>Gryllotalpicola</taxon>
    </lineage>
</organism>
<comment type="caution">
    <text evidence="1">The sequence shown here is derived from an EMBL/GenBank/DDBJ whole genome shotgun (WGS) entry which is preliminary data.</text>
</comment>
<gene>
    <name evidence="1" type="ORF">GCM10022288_20110</name>
</gene>
<dbReference type="RefSeq" id="WP_344776441.1">
    <property type="nucleotide sequence ID" value="NZ_BAABBX010000015.1"/>
</dbReference>
<protein>
    <submittedName>
        <fullName evidence="1">Uncharacterized protein</fullName>
    </submittedName>
</protein>
<keyword evidence="2" id="KW-1185">Reference proteome</keyword>
<evidence type="ECO:0000313" key="1">
    <source>
        <dbReference type="EMBL" id="GAA4190573.1"/>
    </source>
</evidence>
<dbReference type="Proteomes" id="UP001500213">
    <property type="component" value="Unassembled WGS sequence"/>
</dbReference>
<dbReference type="EMBL" id="BAABBX010000015">
    <property type="protein sequence ID" value="GAA4190573.1"/>
    <property type="molecule type" value="Genomic_DNA"/>
</dbReference>
<sequence length="346" mass="35421">MSSSRARPLTGSQLAVVIVAVLAVVAAVFAAVVVLPPAVREASPERPVRAYLQAVTAGDVARALRLGRITPADGDKLLTDAAYRAAAQRPSAFTVLDASSAGDSGIVRARITQGTGSYVASFEVERADDNPFAPWRLAKQQLPEITVSLEASVDLRVTVAGVALTASHGTVTQHVLPGAYRAALAGGGQVTGTPATALATFAAARPAPAVIRLTLADSGESAAREQVAEWIAQCAASSELRPDGCPFRAVPEESVTYTDGHWTIDGQPSVRVGEWSAQLAGWPVTTSSPGYITFTAHASKGGLSGTATTGSNPFSVAGTIVPDASGTVHFVPSANYSDTDTSGSLT</sequence>
<evidence type="ECO:0000313" key="2">
    <source>
        <dbReference type="Proteomes" id="UP001500213"/>
    </source>
</evidence>
<name>A0ABP8AUR7_9MICO</name>
<proteinExistence type="predicted"/>
<accession>A0ABP8AUR7</accession>
<reference evidence="2" key="1">
    <citation type="journal article" date="2019" name="Int. J. Syst. Evol. Microbiol.">
        <title>The Global Catalogue of Microorganisms (GCM) 10K type strain sequencing project: providing services to taxonomists for standard genome sequencing and annotation.</title>
        <authorList>
            <consortium name="The Broad Institute Genomics Platform"/>
            <consortium name="The Broad Institute Genome Sequencing Center for Infectious Disease"/>
            <person name="Wu L."/>
            <person name="Ma J."/>
        </authorList>
    </citation>
    <scope>NUCLEOTIDE SEQUENCE [LARGE SCALE GENOMIC DNA]</scope>
    <source>
        <strain evidence="2">JCM 17593</strain>
    </source>
</reference>